<evidence type="ECO:0000256" key="1">
    <source>
        <dbReference type="SAM" id="MobiDB-lite"/>
    </source>
</evidence>
<accession>A0AAW1XWM1</accession>
<name>A0AAW1XWM1_RUBAR</name>
<evidence type="ECO:0000313" key="2">
    <source>
        <dbReference type="EMBL" id="KAK9940290.1"/>
    </source>
</evidence>
<protein>
    <submittedName>
        <fullName evidence="2">Uncharacterized protein</fullName>
    </submittedName>
</protein>
<dbReference type="AlphaFoldDB" id="A0AAW1XWM1"/>
<organism evidence="2 3">
    <name type="scientific">Rubus argutus</name>
    <name type="common">Southern blackberry</name>
    <dbReference type="NCBI Taxonomy" id="59490"/>
    <lineage>
        <taxon>Eukaryota</taxon>
        <taxon>Viridiplantae</taxon>
        <taxon>Streptophyta</taxon>
        <taxon>Embryophyta</taxon>
        <taxon>Tracheophyta</taxon>
        <taxon>Spermatophyta</taxon>
        <taxon>Magnoliopsida</taxon>
        <taxon>eudicotyledons</taxon>
        <taxon>Gunneridae</taxon>
        <taxon>Pentapetalae</taxon>
        <taxon>rosids</taxon>
        <taxon>fabids</taxon>
        <taxon>Rosales</taxon>
        <taxon>Rosaceae</taxon>
        <taxon>Rosoideae</taxon>
        <taxon>Rosoideae incertae sedis</taxon>
        <taxon>Rubus</taxon>
    </lineage>
</organism>
<dbReference type="EMBL" id="JBEDUW010000003">
    <property type="protein sequence ID" value="KAK9940290.1"/>
    <property type="molecule type" value="Genomic_DNA"/>
</dbReference>
<proteinExistence type="predicted"/>
<feature type="region of interest" description="Disordered" evidence="1">
    <location>
        <begin position="13"/>
        <end position="49"/>
    </location>
</feature>
<evidence type="ECO:0000313" key="3">
    <source>
        <dbReference type="Proteomes" id="UP001457282"/>
    </source>
</evidence>
<feature type="compositionally biased region" description="Basic and acidic residues" evidence="1">
    <location>
        <begin position="20"/>
        <end position="31"/>
    </location>
</feature>
<gene>
    <name evidence="2" type="ORF">M0R45_016958</name>
</gene>
<sequence length="76" mass="8437">MPCFSVSLFSSVSSSKKMMKSPELKMMESPKSKSKIYPSQPLPRPKRGKIKKKILKGLFSSMSGGFARKPPREDGS</sequence>
<keyword evidence="3" id="KW-1185">Reference proteome</keyword>
<dbReference type="Proteomes" id="UP001457282">
    <property type="component" value="Unassembled WGS sequence"/>
</dbReference>
<comment type="caution">
    <text evidence="2">The sequence shown here is derived from an EMBL/GenBank/DDBJ whole genome shotgun (WGS) entry which is preliminary data.</text>
</comment>
<reference evidence="2 3" key="1">
    <citation type="journal article" date="2023" name="G3 (Bethesda)">
        <title>A chromosome-length genome assembly and annotation of blackberry (Rubus argutus, cv. 'Hillquist').</title>
        <authorList>
            <person name="Bruna T."/>
            <person name="Aryal R."/>
            <person name="Dudchenko O."/>
            <person name="Sargent D.J."/>
            <person name="Mead D."/>
            <person name="Buti M."/>
            <person name="Cavallini A."/>
            <person name="Hytonen T."/>
            <person name="Andres J."/>
            <person name="Pham M."/>
            <person name="Weisz D."/>
            <person name="Mascagni F."/>
            <person name="Usai G."/>
            <person name="Natali L."/>
            <person name="Bassil N."/>
            <person name="Fernandez G.E."/>
            <person name="Lomsadze A."/>
            <person name="Armour M."/>
            <person name="Olukolu B."/>
            <person name="Poorten T."/>
            <person name="Britton C."/>
            <person name="Davik J."/>
            <person name="Ashrafi H."/>
            <person name="Aiden E.L."/>
            <person name="Borodovsky M."/>
            <person name="Worthington M."/>
        </authorList>
    </citation>
    <scope>NUCLEOTIDE SEQUENCE [LARGE SCALE GENOMIC DNA]</scope>
    <source>
        <strain evidence="2">PI 553951</strain>
    </source>
</reference>